<evidence type="ECO:0000259" key="1">
    <source>
        <dbReference type="SMART" id="SM00849"/>
    </source>
</evidence>
<dbReference type="Pfam" id="PF00753">
    <property type="entry name" value="Lactamase_B"/>
    <property type="match status" value="1"/>
</dbReference>
<organism evidence="2 3">
    <name type="scientific">Clostridium algifaecis</name>
    <dbReference type="NCBI Taxonomy" id="1472040"/>
    <lineage>
        <taxon>Bacteria</taxon>
        <taxon>Bacillati</taxon>
        <taxon>Bacillota</taxon>
        <taxon>Clostridia</taxon>
        <taxon>Eubacteriales</taxon>
        <taxon>Clostridiaceae</taxon>
        <taxon>Clostridium</taxon>
    </lineage>
</organism>
<dbReference type="InterPro" id="IPR036866">
    <property type="entry name" value="RibonucZ/Hydroxyglut_hydro"/>
</dbReference>
<dbReference type="Gene3D" id="3.60.15.10">
    <property type="entry name" value="Ribonuclease Z/Hydroxyacylglutathione hydrolase-like"/>
    <property type="match status" value="1"/>
</dbReference>
<dbReference type="EMBL" id="JAGGLM010000023">
    <property type="protein sequence ID" value="MBP2033855.1"/>
    <property type="molecule type" value="Genomic_DNA"/>
</dbReference>
<keyword evidence="3" id="KW-1185">Reference proteome</keyword>
<dbReference type="InterPro" id="IPR052533">
    <property type="entry name" value="WalJ/YycJ-like"/>
</dbReference>
<dbReference type="Proteomes" id="UP001519307">
    <property type="component" value="Unassembled WGS sequence"/>
</dbReference>
<dbReference type="SMART" id="SM00849">
    <property type="entry name" value="Lactamase_B"/>
    <property type="match status" value="1"/>
</dbReference>
<dbReference type="SUPFAM" id="SSF56281">
    <property type="entry name" value="Metallo-hydrolase/oxidoreductase"/>
    <property type="match status" value="1"/>
</dbReference>
<dbReference type="InterPro" id="IPR001279">
    <property type="entry name" value="Metallo-B-lactamas"/>
</dbReference>
<dbReference type="PANTHER" id="PTHR47619">
    <property type="entry name" value="METALLO-HYDROLASE YYCJ-RELATED"/>
    <property type="match status" value="1"/>
</dbReference>
<comment type="caution">
    <text evidence="2">The sequence shown here is derived from an EMBL/GenBank/DDBJ whole genome shotgun (WGS) entry which is preliminary data.</text>
</comment>
<dbReference type="RefSeq" id="WP_209703108.1">
    <property type="nucleotide sequence ID" value="NZ_JAGGLM010000023.1"/>
</dbReference>
<reference evidence="2 3" key="1">
    <citation type="submission" date="2021-03" db="EMBL/GenBank/DDBJ databases">
        <title>Genomic Encyclopedia of Type Strains, Phase IV (KMG-IV): sequencing the most valuable type-strain genomes for metagenomic binning, comparative biology and taxonomic classification.</title>
        <authorList>
            <person name="Goeker M."/>
        </authorList>
    </citation>
    <scope>NUCLEOTIDE SEQUENCE [LARGE SCALE GENOMIC DNA]</scope>
    <source>
        <strain evidence="2 3">DSM 28783</strain>
    </source>
</reference>
<name>A0ABS4KUY2_9CLOT</name>
<sequence>MIFCPLFSGSSGNSTFVASNNTKILVDAGLAGKTIEKALSSIHQSPDDIDAIFITHEHIDHIKGAGVLSRKYDIPIYTNELTWKAMSKNIGKIKDHNIKIISNNYINIKDMDIISYKISHDAAAPRGYEICSRNKCACIATDLGFFSEEVKKILHNANVILLESNHDVEMLKFGPYPYTLKRRILSKIGHLSNDDCGKAILNIINNKFKKIILGHLSKTNNYPELAYQTVVNILNDNKVNLNKDINISMANRNMPSNYTEF</sequence>
<evidence type="ECO:0000313" key="3">
    <source>
        <dbReference type="Proteomes" id="UP001519307"/>
    </source>
</evidence>
<feature type="domain" description="Metallo-beta-lactamase" evidence="1">
    <location>
        <begin position="11"/>
        <end position="190"/>
    </location>
</feature>
<accession>A0ABS4KUY2</accession>
<protein>
    <submittedName>
        <fullName evidence="2">Phosphoribosyl 1,2-cyclic phosphodiesterase</fullName>
    </submittedName>
</protein>
<gene>
    <name evidence="2" type="ORF">J2Z42_002562</name>
</gene>
<evidence type="ECO:0000313" key="2">
    <source>
        <dbReference type="EMBL" id="MBP2033855.1"/>
    </source>
</evidence>
<proteinExistence type="predicted"/>
<dbReference type="PANTHER" id="PTHR47619:SF1">
    <property type="entry name" value="EXODEOXYRIBONUCLEASE WALJ"/>
    <property type="match status" value="1"/>
</dbReference>